<dbReference type="EMBL" id="JBHLUD010000014">
    <property type="protein sequence ID" value="MFC0547644.1"/>
    <property type="molecule type" value="Genomic_DNA"/>
</dbReference>
<sequence>MSQARQAVAAAKRIVVKVGSSSLTTAIGGLDPSRLDALVDALAARSAAGSQVVLVSSGAIAAGLAPLGISKRPKDLATQQAAASVGQLELVHAYATSFARYDLTVGQLLLTADDVVRRSHYRNAQRTFSRLLALGVVPVVNENDTVATDEIRFGDNDRLAALVAHLIGADALVLLSDVDALYTGDPRRSDARRITEVADESDLADVTAGTTGASGVGTGGMASKLAAARLASSAGIPVLLASAADAASALASSAIAPSPSATASGSVLASGSASASASTPPPVSAGAPASVGTAFAATGSRLSARRFWLAHAADSTGRLTLDDGAVAAVVTRRRSLLAAGIAGVDGDFDAGDVVDLTDLAGKVVARGVVAFDAVELPAMIGRSSQHLAPEQRREVVHADDLVPLPPRS</sequence>
<comment type="similarity">
    <text evidence="8">Belongs to the glutamate 5-kinase family.</text>
</comment>
<dbReference type="PROSITE" id="PS50890">
    <property type="entry name" value="PUA"/>
    <property type="match status" value="1"/>
</dbReference>
<keyword evidence="11" id="KW-1185">Reference proteome</keyword>
<proteinExistence type="inferred from homology"/>
<evidence type="ECO:0000256" key="3">
    <source>
        <dbReference type="ARBA" id="ARBA00022650"/>
    </source>
</evidence>
<keyword evidence="5 8" id="KW-0547">Nucleotide-binding</keyword>
<dbReference type="CDD" id="cd21157">
    <property type="entry name" value="PUA_G5K"/>
    <property type="match status" value="1"/>
</dbReference>
<dbReference type="PIRSF" id="PIRSF000729">
    <property type="entry name" value="GK"/>
    <property type="match status" value="1"/>
</dbReference>
<keyword evidence="1 8" id="KW-0963">Cytoplasm</keyword>
<dbReference type="InterPro" id="IPR036974">
    <property type="entry name" value="PUA_sf"/>
</dbReference>
<reference evidence="10 11" key="1">
    <citation type="submission" date="2024-09" db="EMBL/GenBank/DDBJ databases">
        <authorList>
            <person name="Sun Q."/>
            <person name="Mori K."/>
        </authorList>
    </citation>
    <scope>NUCLEOTIDE SEQUENCE [LARGE SCALE GENOMIC DNA]</scope>
    <source>
        <strain evidence="10 11">TBRC 1432</strain>
    </source>
</reference>
<gene>
    <name evidence="8 10" type="primary">proB</name>
    <name evidence="10" type="ORF">ACFFH7_39465</name>
</gene>
<dbReference type="GO" id="GO:0004349">
    <property type="term" value="F:glutamate 5-kinase activity"/>
    <property type="evidence" value="ECO:0007669"/>
    <property type="project" value="UniProtKB-EC"/>
</dbReference>
<feature type="binding site" evidence="8">
    <location>
        <position position="156"/>
    </location>
    <ligand>
        <name>substrate</name>
    </ligand>
</feature>
<keyword evidence="4 8" id="KW-0808">Transferase</keyword>
<dbReference type="InterPro" id="IPR011529">
    <property type="entry name" value="Glu_5kinase"/>
</dbReference>
<protein>
    <recommendedName>
        <fullName evidence="8">Glutamate 5-kinase</fullName>
        <ecNumber evidence="8">2.7.2.11</ecNumber>
    </recommendedName>
    <alternativeName>
        <fullName evidence="8">Gamma-glutamyl kinase</fullName>
        <shortName evidence="8">GK</shortName>
    </alternativeName>
</protein>
<keyword evidence="3 8" id="KW-0641">Proline biosynthesis</keyword>
<dbReference type="Pfam" id="PF00696">
    <property type="entry name" value="AA_kinase"/>
    <property type="match status" value="1"/>
</dbReference>
<feature type="binding site" evidence="8">
    <location>
        <position position="17"/>
    </location>
    <ligand>
        <name>ATP</name>
        <dbReference type="ChEBI" id="CHEBI:30616"/>
    </ligand>
</feature>
<dbReference type="InterPro" id="IPR019797">
    <property type="entry name" value="Glutamate_5-kinase_CS"/>
</dbReference>
<dbReference type="Gene3D" id="3.40.1160.10">
    <property type="entry name" value="Acetylglutamate kinase-like"/>
    <property type="match status" value="1"/>
</dbReference>
<name>A0ABV6N4X5_9PSEU</name>
<evidence type="ECO:0000313" key="11">
    <source>
        <dbReference type="Proteomes" id="UP001589810"/>
    </source>
</evidence>
<dbReference type="HAMAP" id="MF_00456">
    <property type="entry name" value="ProB"/>
    <property type="match status" value="1"/>
</dbReference>
<feature type="domain" description="PUA" evidence="9">
    <location>
        <begin position="317"/>
        <end position="397"/>
    </location>
</feature>
<comment type="subcellular location">
    <subcellularLocation>
        <location evidence="8">Cytoplasm</location>
    </subcellularLocation>
</comment>
<feature type="binding site" evidence="8">
    <location>
        <position position="57"/>
    </location>
    <ligand>
        <name>substrate</name>
    </ligand>
</feature>
<evidence type="ECO:0000256" key="6">
    <source>
        <dbReference type="ARBA" id="ARBA00022777"/>
    </source>
</evidence>
<organism evidence="10 11">
    <name type="scientific">Kutzneria chonburiensis</name>
    <dbReference type="NCBI Taxonomy" id="1483604"/>
    <lineage>
        <taxon>Bacteria</taxon>
        <taxon>Bacillati</taxon>
        <taxon>Actinomycetota</taxon>
        <taxon>Actinomycetes</taxon>
        <taxon>Pseudonocardiales</taxon>
        <taxon>Pseudonocardiaceae</taxon>
        <taxon>Kutzneria</taxon>
    </lineage>
</organism>
<comment type="catalytic activity">
    <reaction evidence="8">
        <text>L-glutamate + ATP = L-glutamyl 5-phosphate + ADP</text>
        <dbReference type="Rhea" id="RHEA:14877"/>
        <dbReference type="ChEBI" id="CHEBI:29985"/>
        <dbReference type="ChEBI" id="CHEBI:30616"/>
        <dbReference type="ChEBI" id="CHEBI:58274"/>
        <dbReference type="ChEBI" id="CHEBI:456216"/>
        <dbReference type="EC" id="2.7.2.11"/>
    </reaction>
</comment>
<evidence type="ECO:0000256" key="2">
    <source>
        <dbReference type="ARBA" id="ARBA00022605"/>
    </source>
</evidence>
<feature type="binding site" evidence="8">
    <location>
        <begin position="218"/>
        <end position="224"/>
    </location>
    <ligand>
        <name>ATP</name>
        <dbReference type="ChEBI" id="CHEBI:30616"/>
    </ligand>
</feature>
<dbReference type="InterPro" id="IPR001057">
    <property type="entry name" value="Glu/AcGlu_kinase"/>
</dbReference>
<dbReference type="InterPro" id="IPR036393">
    <property type="entry name" value="AceGlu_kinase-like_sf"/>
</dbReference>
<evidence type="ECO:0000256" key="7">
    <source>
        <dbReference type="ARBA" id="ARBA00022840"/>
    </source>
</evidence>
<comment type="pathway">
    <text evidence="8">Amino-acid biosynthesis; L-proline biosynthesis; L-glutamate 5-semialdehyde from L-glutamate: step 1/2.</text>
</comment>
<dbReference type="PANTHER" id="PTHR43654">
    <property type="entry name" value="GLUTAMATE 5-KINASE"/>
    <property type="match status" value="1"/>
</dbReference>
<keyword evidence="7 8" id="KW-0067">ATP-binding</keyword>
<evidence type="ECO:0000256" key="5">
    <source>
        <dbReference type="ARBA" id="ARBA00022741"/>
    </source>
</evidence>
<dbReference type="EC" id="2.7.2.11" evidence="8"/>
<dbReference type="PRINTS" id="PR00474">
    <property type="entry name" value="GLU5KINASE"/>
</dbReference>
<evidence type="ECO:0000256" key="8">
    <source>
        <dbReference type="HAMAP-Rule" id="MF_00456"/>
    </source>
</evidence>
<dbReference type="SUPFAM" id="SSF88697">
    <property type="entry name" value="PUA domain-like"/>
    <property type="match status" value="1"/>
</dbReference>
<evidence type="ECO:0000256" key="4">
    <source>
        <dbReference type="ARBA" id="ARBA00022679"/>
    </source>
</evidence>
<dbReference type="PROSITE" id="PS00902">
    <property type="entry name" value="GLUTAMATE_5_KINASE"/>
    <property type="match status" value="1"/>
</dbReference>
<dbReference type="InterPro" id="IPR041739">
    <property type="entry name" value="G5K_ProB"/>
</dbReference>
<keyword evidence="2 8" id="KW-0028">Amino-acid biosynthesis</keyword>
<accession>A0ABV6N4X5</accession>
<dbReference type="SUPFAM" id="SSF53633">
    <property type="entry name" value="Carbamate kinase-like"/>
    <property type="match status" value="1"/>
</dbReference>
<dbReference type="PANTHER" id="PTHR43654:SF1">
    <property type="entry name" value="ISOPENTENYL PHOSPHATE KINASE"/>
    <property type="match status" value="1"/>
</dbReference>
<feature type="binding site" evidence="8">
    <location>
        <position position="144"/>
    </location>
    <ligand>
        <name>substrate</name>
    </ligand>
</feature>
<dbReference type="InterPro" id="IPR015947">
    <property type="entry name" value="PUA-like_sf"/>
</dbReference>
<dbReference type="CDD" id="cd04242">
    <property type="entry name" value="AAK_G5K_ProB"/>
    <property type="match status" value="1"/>
</dbReference>
<dbReference type="InterPro" id="IPR002478">
    <property type="entry name" value="PUA"/>
</dbReference>
<dbReference type="InterPro" id="IPR001048">
    <property type="entry name" value="Asp/Glu/Uridylate_kinase"/>
</dbReference>
<evidence type="ECO:0000259" key="9">
    <source>
        <dbReference type="SMART" id="SM00359"/>
    </source>
</evidence>
<evidence type="ECO:0000256" key="1">
    <source>
        <dbReference type="ARBA" id="ARBA00022490"/>
    </source>
</evidence>
<comment type="caution">
    <text evidence="10">The sequence shown here is derived from an EMBL/GenBank/DDBJ whole genome shotgun (WGS) entry which is preliminary data.</text>
</comment>
<dbReference type="InterPro" id="IPR005715">
    <property type="entry name" value="Glu_5kinase/COase_Synthase"/>
</dbReference>
<dbReference type="SMART" id="SM00359">
    <property type="entry name" value="PUA"/>
    <property type="match status" value="1"/>
</dbReference>
<dbReference type="NCBIfam" id="TIGR01027">
    <property type="entry name" value="proB"/>
    <property type="match status" value="1"/>
</dbReference>
<feature type="binding site" evidence="8">
    <location>
        <begin position="176"/>
        <end position="177"/>
    </location>
    <ligand>
        <name>ATP</name>
        <dbReference type="ChEBI" id="CHEBI:30616"/>
    </ligand>
</feature>
<comment type="function">
    <text evidence="8">Catalyzes the transfer of a phosphate group to glutamate to form L-glutamate 5-phosphate.</text>
</comment>
<keyword evidence="6 8" id="KW-0418">Kinase</keyword>
<dbReference type="RefSeq" id="WP_273938501.1">
    <property type="nucleotide sequence ID" value="NZ_CP097263.1"/>
</dbReference>
<dbReference type="Pfam" id="PF01472">
    <property type="entry name" value="PUA"/>
    <property type="match status" value="1"/>
</dbReference>
<dbReference type="Gene3D" id="2.30.130.10">
    <property type="entry name" value="PUA domain"/>
    <property type="match status" value="1"/>
</dbReference>
<evidence type="ECO:0000313" key="10">
    <source>
        <dbReference type="EMBL" id="MFC0547644.1"/>
    </source>
</evidence>
<dbReference type="Proteomes" id="UP001589810">
    <property type="component" value="Unassembled WGS sequence"/>
</dbReference>